<evidence type="ECO:0000313" key="2">
    <source>
        <dbReference type="EMBL" id="MFC0591975.1"/>
    </source>
</evidence>
<dbReference type="Proteomes" id="UP001589834">
    <property type="component" value="Unassembled WGS sequence"/>
</dbReference>
<gene>
    <name evidence="2" type="ORF">ACFFGG_05330</name>
</gene>
<evidence type="ECO:0000256" key="1">
    <source>
        <dbReference type="SAM" id="MobiDB-lite"/>
    </source>
</evidence>
<proteinExistence type="predicted"/>
<feature type="compositionally biased region" description="Pro residues" evidence="1">
    <location>
        <begin position="54"/>
        <end position="65"/>
    </location>
</feature>
<reference evidence="2 3" key="1">
    <citation type="submission" date="2024-09" db="EMBL/GenBank/DDBJ databases">
        <authorList>
            <person name="Sun Q."/>
            <person name="Mori K."/>
        </authorList>
    </citation>
    <scope>NUCLEOTIDE SEQUENCE [LARGE SCALE GENOMIC DNA]</scope>
    <source>
        <strain evidence="2 3">NCAIM B.02336</strain>
    </source>
</reference>
<sequence>MAIPGIDAVERPWENADSQRFNRPDLRSPPPTPTPTDYSQYRQRGMGGGQWVNQPPPPAAPPVAPAGPAAQAAKPGLMQRAGRALNPDVGQLARGAPRAALRTLPLAVGMGAIDTFRDSDEYADAFRGSVDAGANIYMCRRTLMAQARP</sequence>
<dbReference type="RefSeq" id="WP_377480647.1">
    <property type="nucleotide sequence ID" value="NZ_JBHLTN010000007.1"/>
</dbReference>
<comment type="caution">
    <text evidence="2">The sequence shown here is derived from an EMBL/GenBank/DDBJ whole genome shotgun (WGS) entry which is preliminary data.</text>
</comment>
<evidence type="ECO:0000313" key="3">
    <source>
        <dbReference type="Proteomes" id="UP001589834"/>
    </source>
</evidence>
<keyword evidence="3" id="KW-1185">Reference proteome</keyword>
<protein>
    <submittedName>
        <fullName evidence="2">Uncharacterized protein</fullName>
    </submittedName>
</protein>
<accession>A0ABV6PQ56</accession>
<dbReference type="EMBL" id="JBHLTN010000007">
    <property type="protein sequence ID" value="MFC0591975.1"/>
    <property type="molecule type" value="Genomic_DNA"/>
</dbReference>
<name>A0ABV6PQ56_9BURK</name>
<organism evidence="2 3">
    <name type="scientific">Ottowia pentelensis</name>
    <dbReference type="NCBI Taxonomy" id="511108"/>
    <lineage>
        <taxon>Bacteria</taxon>
        <taxon>Pseudomonadati</taxon>
        <taxon>Pseudomonadota</taxon>
        <taxon>Betaproteobacteria</taxon>
        <taxon>Burkholderiales</taxon>
        <taxon>Comamonadaceae</taxon>
        <taxon>Ottowia</taxon>
    </lineage>
</organism>
<feature type="region of interest" description="Disordered" evidence="1">
    <location>
        <begin position="1"/>
        <end position="75"/>
    </location>
</feature>
<feature type="compositionally biased region" description="Low complexity" evidence="1">
    <location>
        <begin position="66"/>
        <end position="75"/>
    </location>
</feature>